<dbReference type="CDD" id="cd00342">
    <property type="entry name" value="gram_neg_porins"/>
    <property type="match status" value="1"/>
</dbReference>
<evidence type="ECO:0000256" key="6">
    <source>
        <dbReference type="ARBA" id="ARBA00022729"/>
    </source>
</evidence>
<keyword evidence="8" id="KW-0626">Porin</keyword>
<evidence type="ECO:0000256" key="10">
    <source>
        <dbReference type="ARBA" id="ARBA00023237"/>
    </source>
</evidence>
<dbReference type="Pfam" id="PF13609">
    <property type="entry name" value="Porin_4"/>
    <property type="match status" value="1"/>
</dbReference>
<keyword evidence="9" id="KW-0472">Membrane</keyword>
<name>A0ABM7TZD7_9BURK</name>
<evidence type="ECO:0000256" key="2">
    <source>
        <dbReference type="ARBA" id="ARBA00011233"/>
    </source>
</evidence>
<comment type="subcellular location">
    <subcellularLocation>
        <location evidence="1">Cell outer membrane</location>
        <topology evidence="1">Multi-pass membrane protein</topology>
    </subcellularLocation>
</comment>
<evidence type="ECO:0000256" key="4">
    <source>
        <dbReference type="ARBA" id="ARBA00022452"/>
    </source>
</evidence>
<keyword evidence="10" id="KW-0998">Cell outer membrane</keyword>
<dbReference type="PANTHER" id="PTHR34501:SF9">
    <property type="entry name" value="MAJOR OUTER MEMBRANE PROTEIN P.IA"/>
    <property type="match status" value="1"/>
</dbReference>
<keyword evidence="7" id="KW-0406">Ion transport</keyword>
<proteinExistence type="predicted"/>
<dbReference type="InterPro" id="IPR050298">
    <property type="entry name" value="Gram-neg_bact_OMP"/>
</dbReference>
<dbReference type="PANTHER" id="PTHR34501">
    <property type="entry name" value="PROTEIN YDDL-RELATED"/>
    <property type="match status" value="1"/>
</dbReference>
<dbReference type="EMBL" id="AP024958">
    <property type="protein sequence ID" value="BCZ84458.1"/>
    <property type="molecule type" value="Genomic_DNA"/>
</dbReference>
<evidence type="ECO:0000256" key="8">
    <source>
        <dbReference type="ARBA" id="ARBA00023114"/>
    </source>
</evidence>
<comment type="subunit">
    <text evidence="2">Homotrimer.</text>
</comment>
<sequence length="378" mass="40866">MFLVMVAPAVHAQGSLRLTGSMDAGIAYVSDAGGTAGAHSAWQMKNGDVNISRWILTGEEPITNDLNAIMTLTNGFSVMTGAAAQQGRLFGFQSFVGLSSRSKGTLTLGRQFDAVVQYVEPFALGGTTYGGTAFAHPFDNDNLDNYTRTNNAAKYSSPDIHGLAFGGTYGFSNKPGAFSDSREYSVGASYHLGEMRVGAGYFQFNHASNLATANTDGAEPAGAPFNADRQRTYAAGGYYRLTSATLGLVLSETRLDNATSINNVADTAIKLPHDTVRFDNIEVNVRYFVTPKWHISAAYVFTYGRFDTPEGTRYPKWHQVGLLNTYFLSQRSDVYGEVIYQRANQLEGTGIHGAQISNFSRASGSNQLVAAIGLRHRF</sequence>
<dbReference type="Gene3D" id="2.40.160.10">
    <property type="entry name" value="Porin"/>
    <property type="match status" value="1"/>
</dbReference>
<feature type="domain" description="Porin" evidence="11">
    <location>
        <begin position="3"/>
        <end position="343"/>
    </location>
</feature>
<evidence type="ECO:0000313" key="13">
    <source>
        <dbReference type="Proteomes" id="UP001319874"/>
    </source>
</evidence>
<reference evidence="12 13" key="1">
    <citation type="journal article" date="2022" name="Front. Microbiol.">
        <title>Identification and characterization of a novel class of self-sufficient cytochrome P450 hydroxylase involved in cyclohexanecarboxylate degradation in Paraburkholderia terrae strain KU-64.</title>
        <authorList>
            <person name="Yamamoto T."/>
            <person name="Hasegawa Y."/>
            <person name="Iwaki H."/>
        </authorList>
    </citation>
    <scope>NUCLEOTIDE SEQUENCE [LARGE SCALE GENOMIC DNA]</scope>
    <source>
        <strain evidence="12 13">KU-64</strain>
    </source>
</reference>
<dbReference type="InterPro" id="IPR023614">
    <property type="entry name" value="Porin_dom_sf"/>
</dbReference>
<keyword evidence="5" id="KW-0812">Transmembrane</keyword>
<evidence type="ECO:0000256" key="3">
    <source>
        <dbReference type="ARBA" id="ARBA00022448"/>
    </source>
</evidence>
<keyword evidence="6" id="KW-0732">Signal</keyword>
<evidence type="ECO:0000256" key="5">
    <source>
        <dbReference type="ARBA" id="ARBA00022692"/>
    </source>
</evidence>
<accession>A0ABM7TZD7</accession>
<evidence type="ECO:0000256" key="7">
    <source>
        <dbReference type="ARBA" id="ARBA00023065"/>
    </source>
</evidence>
<dbReference type="InterPro" id="IPR033900">
    <property type="entry name" value="Gram_neg_porin_domain"/>
</dbReference>
<dbReference type="SUPFAM" id="SSF56935">
    <property type="entry name" value="Porins"/>
    <property type="match status" value="1"/>
</dbReference>
<gene>
    <name evidence="12" type="ORF">PTKU64_81330</name>
</gene>
<keyword evidence="13" id="KW-1185">Reference proteome</keyword>
<evidence type="ECO:0000313" key="12">
    <source>
        <dbReference type="EMBL" id="BCZ84458.1"/>
    </source>
</evidence>
<dbReference type="Proteomes" id="UP001319874">
    <property type="component" value="Chromosome 4"/>
</dbReference>
<evidence type="ECO:0000256" key="9">
    <source>
        <dbReference type="ARBA" id="ARBA00023136"/>
    </source>
</evidence>
<keyword evidence="3" id="KW-0813">Transport</keyword>
<evidence type="ECO:0000259" key="11">
    <source>
        <dbReference type="Pfam" id="PF13609"/>
    </source>
</evidence>
<evidence type="ECO:0000256" key="1">
    <source>
        <dbReference type="ARBA" id="ARBA00004571"/>
    </source>
</evidence>
<organism evidence="12 13">
    <name type="scientific">Paraburkholderia terrae</name>
    <dbReference type="NCBI Taxonomy" id="311230"/>
    <lineage>
        <taxon>Bacteria</taxon>
        <taxon>Pseudomonadati</taxon>
        <taxon>Pseudomonadota</taxon>
        <taxon>Betaproteobacteria</taxon>
        <taxon>Burkholderiales</taxon>
        <taxon>Burkholderiaceae</taxon>
        <taxon>Paraburkholderia</taxon>
    </lineage>
</organism>
<keyword evidence="4" id="KW-1134">Transmembrane beta strand</keyword>
<protein>
    <submittedName>
        <fullName evidence="12">Porin</fullName>
    </submittedName>
</protein>